<dbReference type="GO" id="GO:0005777">
    <property type="term" value="C:peroxisome"/>
    <property type="evidence" value="ECO:0007669"/>
    <property type="project" value="UniProtKB-SubCell"/>
</dbReference>
<keyword evidence="2" id="KW-0576">Peroxisome</keyword>
<dbReference type="Proteomes" id="UP000566440">
    <property type="component" value="Unassembled WGS sequence"/>
</dbReference>
<feature type="non-terminal residue" evidence="3">
    <location>
        <position position="1"/>
    </location>
</feature>
<keyword evidence="2" id="KW-0274">FAD</keyword>
<proteinExistence type="inferred from homology"/>
<dbReference type="GO" id="GO:0008611">
    <property type="term" value="P:ether lipid biosynthetic process"/>
    <property type="evidence" value="ECO:0007669"/>
    <property type="project" value="UniProtKB-UniPathway"/>
</dbReference>
<dbReference type="GO" id="GO:0008609">
    <property type="term" value="F:alkylglycerone-phosphate synthase activity"/>
    <property type="evidence" value="ECO:0007669"/>
    <property type="project" value="UniProtKB-EC"/>
</dbReference>
<dbReference type="OrthoDB" id="7786253at2759"/>
<dbReference type="EMBL" id="VWZX01009217">
    <property type="protein sequence ID" value="NXI45975.1"/>
    <property type="molecule type" value="Genomic_DNA"/>
</dbReference>
<dbReference type="Gene3D" id="3.30.70.3450">
    <property type="match status" value="1"/>
</dbReference>
<comment type="subcellular location">
    <subcellularLocation>
        <location evidence="2">Peroxisome</location>
    </subcellularLocation>
</comment>
<feature type="non-terminal residue" evidence="3">
    <location>
        <position position="89"/>
    </location>
</feature>
<name>A0A7K9TBN7_9PICI</name>
<evidence type="ECO:0000256" key="2">
    <source>
        <dbReference type="RuleBase" id="RU363113"/>
    </source>
</evidence>
<comment type="caution">
    <text evidence="3">The sequence shown here is derived from an EMBL/GenBank/DDBJ whole genome shotgun (WGS) entry which is preliminary data.</text>
</comment>
<evidence type="ECO:0000313" key="4">
    <source>
        <dbReference type="Proteomes" id="UP000566440"/>
    </source>
</evidence>
<comment type="subunit">
    <text evidence="2">Homodimer.</text>
</comment>
<dbReference type="PANTHER" id="PTHR46568:SF1">
    <property type="entry name" value="ALKYLDIHYDROXYACETONEPHOSPHATE SYNTHASE, PEROXISOMAL"/>
    <property type="match status" value="1"/>
</dbReference>
<keyword evidence="2" id="KW-0443">Lipid metabolism</keyword>
<keyword evidence="2" id="KW-0285">Flavoprotein</keyword>
<comment type="cofactor">
    <cofactor evidence="2">
        <name>FAD</name>
        <dbReference type="ChEBI" id="CHEBI:57692"/>
    </cofactor>
</comment>
<feature type="binding site" evidence="1">
    <location>
        <position position="89"/>
    </location>
    <ligand>
        <name>substrate</name>
    </ligand>
</feature>
<dbReference type="PANTHER" id="PTHR46568">
    <property type="entry name" value="ALKYLDIHYDROXYACETONEPHOSPHATE SYNTHASE, PEROXISOMAL"/>
    <property type="match status" value="1"/>
</dbReference>
<comment type="similarity">
    <text evidence="2">Belongs to the FAD-binding oxidoreductase/transferase type 4 family.</text>
</comment>
<comment type="function">
    <text evidence="2">Catalyzes the exchange of an acyl for a long-chain alkyl group and the formation of the ether bond in the biosynthesis of ether phospholipids.</text>
</comment>
<dbReference type="AlphaFoldDB" id="A0A7K9TBN7"/>
<evidence type="ECO:0000313" key="3">
    <source>
        <dbReference type="EMBL" id="NXI45975.1"/>
    </source>
</evidence>
<evidence type="ECO:0000256" key="1">
    <source>
        <dbReference type="PIRSR" id="PIRSR625650-2"/>
    </source>
</evidence>
<dbReference type="UniPathway" id="UPA00781"/>
<accession>A0A7K9TBN7</accession>
<comment type="catalytic activity">
    <reaction evidence="2">
        <text>a long chain fatty alcohol + a 1-acylglycerone 3-phosphate = a 1-O-alkylglycerone 3-phosphate + a long-chain fatty acid + H(+)</text>
        <dbReference type="Rhea" id="RHEA:36171"/>
        <dbReference type="ChEBI" id="CHEBI:15378"/>
        <dbReference type="ChEBI" id="CHEBI:17135"/>
        <dbReference type="ChEBI" id="CHEBI:57534"/>
        <dbReference type="ChEBI" id="CHEBI:57560"/>
        <dbReference type="ChEBI" id="CHEBI:73315"/>
        <dbReference type="EC" id="2.5.1.26"/>
    </reaction>
</comment>
<keyword evidence="4" id="KW-1185">Reference proteome</keyword>
<keyword evidence="2" id="KW-0808">Transferase</keyword>
<dbReference type="EC" id="2.5.1.26" evidence="2"/>
<organism evidence="3 4">
    <name type="scientific">Galbula dea</name>
    <dbReference type="NCBI Taxonomy" id="1109041"/>
    <lineage>
        <taxon>Eukaryota</taxon>
        <taxon>Metazoa</taxon>
        <taxon>Chordata</taxon>
        <taxon>Craniata</taxon>
        <taxon>Vertebrata</taxon>
        <taxon>Euteleostomi</taxon>
        <taxon>Archelosauria</taxon>
        <taxon>Archosauria</taxon>
        <taxon>Dinosauria</taxon>
        <taxon>Saurischia</taxon>
        <taxon>Theropoda</taxon>
        <taxon>Coelurosauria</taxon>
        <taxon>Aves</taxon>
        <taxon>Neognathae</taxon>
        <taxon>Neoaves</taxon>
        <taxon>Telluraves</taxon>
        <taxon>Coraciimorphae</taxon>
        <taxon>Piciformes</taxon>
        <taxon>Galbulidae</taxon>
        <taxon>Galbula</taxon>
    </lineage>
</organism>
<sequence length="89" mass="10094">HAVYLKSETLFVSYHIDSDIMQGFLSLQFKGFDPNILCVATLLFEGDREKVLQHEKQVYDIATKFGGLAAGEDNGQRGYMLTFVIAYLR</sequence>
<comment type="pathway">
    <text evidence="2">Glycerolipid metabolism; ether lipid biosynthesis.</text>
</comment>
<dbReference type="InterPro" id="IPR025650">
    <property type="entry name" value="Alkyl-DHAP_Synthase"/>
</dbReference>
<keyword evidence="2" id="KW-0444">Lipid biosynthesis</keyword>
<protein>
    <recommendedName>
        <fullName evidence="2">Alkylglycerone-phosphate synthase</fullName>
        <shortName evidence="2">Alkyl-DHAP synthase</shortName>
        <ecNumber evidence="2">2.5.1.26</ecNumber>
    </recommendedName>
</protein>
<gene>
    <name evidence="3" type="primary">Agps_1</name>
    <name evidence="3" type="ORF">GALDEA_R14830</name>
</gene>
<reference evidence="3 4" key="1">
    <citation type="submission" date="2019-09" db="EMBL/GenBank/DDBJ databases">
        <title>Bird 10,000 Genomes (B10K) Project - Family phase.</title>
        <authorList>
            <person name="Zhang G."/>
        </authorList>
    </citation>
    <scope>NUCLEOTIDE SEQUENCE [LARGE SCALE GENOMIC DNA]</scope>
    <source>
        <strain evidence="3">B10K-DU-001-62</strain>
        <tissue evidence="3">Muscle</tissue>
    </source>
</reference>